<reference evidence="12" key="2">
    <citation type="submission" date="2023-05" db="EMBL/GenBank/DDBJ databases">
        <authorList>
            <consortium name="Lawrence Berkeley National Laboratory"/>
            <person name="Steindorff A."/>
            <person name="Hensen N."/>
            <person name="Bonometti L."/>
            <person name="Westerberg I."/>
            <person name="Brannstrom I.O."/>
            <person name="Guillou S."/>
            <person name="Cros-Aarteil S."/>
            <person name="Calhoun S."/>
            <person name="Haridas S."/>
            <person name="Kuo A."/>
            <person name="Mondo S."/>
            <person name="Pangilinan J."/>
            <person name="Riley R."/>
            <person name="Labutti K."/>
            <person name="Andreopoulos B."/>
            <person name="Lipzen A."/>
            <person name="Chen C."/>
            <person name="Yanf M."/>
            <person name="Daum C."/>
            <person name="Ng V."/>
            <person name="Clum A."/>
            <person name="Ohm R."/>
            <person name="Martin F."/>
            <person name="Silar P."/>
            <person name="Natvig D."/>
            <person name="Lalanne C."/>
            <person name="Gautier V."/>
            <person name="Ament-Velasquez S.L."/>
            <person name="Kruys A."/>
            <person name="Hutchinson M.I."/>
            <person name="Powell A.J."/>
            <person name="Barry K."/>
            <person name="Miller A.N."/>
            <person name="Grigoriev I.V."/>
            <person name="Debuchy R."/>
            <person name="Gladieux P."/>
            <person name="Thoren M.H."/>
            <person name="Johannesson H."/>
        </authorList>
    </citation>
    <scope>NUCLEOTIDE SEQUENCE</scope>
    <source>
        <strain evidence="12">PSN243</strain>
    </source>
</reference>
<dbReference type="EC" id="2.3.2.31" evidence="2"/>
<feature type="coiled-coil region" evidence="9">
    <location>
        <begin position="584"/>
        <end position="622"/>
    </location>
</feature>
<dbReference type="GO" id="GO:0008270">
    <property type="term" value="F:zinc ion binding"/>
    <property type="evidence" value="ECO:0007669"/>
    <property type="project" value="UniProtKB-KW"/>
</dbReference>
<feature type="region of interest" description="Disordered" evidence="10">
    <location>
        <begin position="60"/>
        <end position="103"/>
    </location>
</feature>
<comment type="caution">
    <text evidence="12">The sequence shown here is derived from an EMBL/GenBank/DDBJ whole genome shotgun (WGS) entry which is preliminary data.</text>
</comment>
<feature type="region of interest" description="Disordered" evidence="10">
    <location>
        <begin position="670"/>
        <end position="695"/>
    </location>
</feature>
<comment type="catalytic activity">
    <reaction evidence="1">
        <text>[E2 ubiquitin-conjugating enzyme]-S-ubiquitinyl-L-cysteine + [acceptor protein]-L-lysine = [E2 ubiquitin-conjugating enzyme]-L-cysteine + [acceptor protein]-N(6)-ubiquitinyl-L-lysine.</text>
        <dbReference type="EC" id="2.3.2.31"/>
    </reaction>
</comment>
<evidence type="ECO:0000256" key="1">
    <source>
        <dbReference type="ARBA" id="ARBA00001798"/>
    </source>
</evidence>
<proteinExistence type="predicted"/>
<keyword evidence="8" id="KW-0862">Zinc</keyword>
<keyword evidence="6" id="KW-0863">Zinc-finger</keyword>
<keyword evidence="4" id="KW-0479">Metal-binding</keyword>
<accession>A0AAV9GZE5</accession>
<evidence type="ECO:0000256" key="10">
    <source>
        <dbReference type="SAM" id="MobiDB-lite"/>
    </source>
</evidence>
<feature type="coiled-coil region" evidence="9">
    <location>
        <begin position="482"/>
        <end position="509"/>
    </location>
</feature>
<feature type="compositionally biased region" description="Polar residues" evidence="10">
    <location>
        <begin position="60"/>
        <end position="70"/>
    </location>
</feature>
<dbReference type="InterPro" id="IPR002867">
    <property type="entry name" value="IBR_dom"/>
</dbReference>
<dbReference type="InterPro" id="IPR031127">
    <property type="entry name" value="E3_UB_ligase_RBR"/>
</dbReference>
<evidence type="ECO:0000256" key="9">
    <source>
        <dbReference type="SAM" id="Coils"/>
    </source>
</evidence>
<evidence type="ECO:0000256" key="8">
    <source>
        <dbReference type="ARBA" id="ARBA00022833"/>
    </source>
</evidence>
<evidence type="ECO:0000256" key="6">
    <source>
        <dbReference type="ARBA" id="ARBA00022771"/>
    </source>
</evidence>
<dbReference type="InterPro" id="IPR013083">
    <property type="entry name" value="Znf_RING/FYVE/PHD"/>
</dbReference>
<evidence type="ECO:0000259" key="11">
    <source>
        <dbReference type="PROSITE" id="PS51873"/>
    </source>
</evidence>
<dbReference type="CDD" id="cd22584">
    <property type="entry name" value="Rcat_RBR_unk"/>
    <property type="match status" value="1"/>
</dbReference>
<evidence type="ECO:0000313" key="13">
    <source>
        <dbReference type="Proteomes" id="UP001321760"/>
    </source>
</evidence>
<dbReference type="PANTHER" id="PTHR11685">
    <property type="entry name" value="RBR FAMILY RING FINGER AND IBR DOMAIN-CONTAINING"/>
    <property type="match status" value="1"/>
</dbReference>
<protein>
    <recommendedName>
        <fullName evidence="2">RBR-type E3 ubiquitin transferase</fullName>
        <ecNumber evidence="2">2.3.2.31</ecNumber>
    </recommendedName>
</protein>
<dbReference type="InterPro" id="IPR044066">
    <property type="entry name" value="TRIAD_supradom"/>
</dbReference>
<dbReference type="Pfam" id="PF01485">
    <property type="entry name" value="IBR"/>
    <property type="match status" value="2"/>
</dbReference>
<dbReference type="PROSITE" id="PS00518">
    <property type="entry name" value="ZF_RING_1"/>
    <property type="match status" value="1"/>
</dbReference>
<evidence type="ECO:0000256" key="7">
    <source>
        <dbReference type="ARBA" id="ARBA00022786"/>
    </source>
</evidence>
<keyword evidence="3" id="KW-0808">Transferase</keyword>
<evidence type="ECO:0000256" key="5">
    <source>
        <dbReference type="ARBA" id="ARBA00022737"/>
    </source>
</evidence>
<dbReference type="Gene3D" id="3.30.40.10">
    <property type="entry name" value="Zinc/RING finger domain, C3HC4 (zinc finger)"/>
    <property type="match status" value="1"/>
</dbReference>
<dbReference type="GO" id="GO:0061630">
    <property type="term" value="F:ubiquitin protein ligase activity"/>
    <property type="evidence" value="ECO:0007669"/>
    <property type="project" value="UniProtKB-EC"/>
</dbReference>
<gene>
    <name evidence="12" type="ORF">QBC34DRAFT_205859</name>
</gene>
<evidence type="ECO:0000256" key="3">
    <source>
        <dbReference type="ARBA" id="ARBA00022679"/>
    </source>
</evidence>
<keyword evidence="5" id="KW-0677">Repeat</keyword>
<organism evidence="12 13">
    <name type="scientific">Podospora aff. communis PSN243</name>
    <dbReference type="NCBI Taxonomy" id="3040156"/>
    <lineage>
        <taxon>Eukaryota</taxon>
        <taxon>Fungi</taxon>
        <taxon>Dikarya</taxon>
        <taxon>Ascomycota</taxon>
        <taxon>Pezizomycotina</taxon>
        <taxon>Sordariomycetes</taxon>
        <taxon>Sordariomycetidae</taxon>
        <taxon>Sordariales</taxon>
        <taxon>Podosporaceae</taxon>
        <taxon>Podospora</taxon>
    </lineage>
</organism>
<dbReference type="CDD" id="cd20335">
    <property type="entry name" value="BRcat_RBR"/>
    <property type="match status" value="1"/>
</dbReference>
<dbReference type="SUPFAM" id="SSF57850">
    <property type="entry name" value="RING/U-box"/>
    <property type="match status" value="2"/>
</dbReference>
<sequence>MAFPALSSADAPTRPPELIDLDYFQEVLRLPEGATDADIEDKLVAKASELGIQLPVSRCSTVEEQNTSGDESARTVVSHHGRTASTSSNISANTELTSQTSHRSTVIPATLTETTNLVVTRRRSKSLTFSQYEKYLSHLDPALSQPKFIGQHAARAEQPKNGVAGSDKRRLAVKDLKRTITRRLRKRKQPSSSLAIVSCICCREDFLKESDALQTLPCGHPYCQPCLAVMISQSTVDESKMPPRCCTQPIPGAIIKTVLTRDEQHAFLKAVLQFSTPWESRIFCPNTSCGEFIPPRSKIDPKHPFEAACKNCKTRVCIMCKRNAHRIGQDCPEDWELDAVLKMGEKSGWRRCYKCRTLVELAHGCTHMTCRCKAQFCYICGAVWEPAVGCPNFCNGDEEMERRRMEEEARLAVLAAQKAAEESAAAAEELAKQEAEARTLENPAFKTLKAEQEAEMLRFIDFERKMTSVMQTRQSQKRLALVEKHAELVERMKERHAKTEQHLEDRQIEAEIELRDTLEQSERSVRIQLKHMEAYCKGLEGKEAEGGKGVALPSRKVTQKHLEQLSQQYRVRDGMEQRHQSQINVLREKQAKRMEELMERHEKEMEALMDRKAEEIEDLAVEFTNDEEALVQVFEDRRTKLRKRWELALEILRVELEALHVKRFATMSPPEWLTNTKSGDETLPSVEEEDATVSS</sequence>
<dbReference type="Gene3D" id="1.20.120.1750">
    <property type="match status" value="1"/>
</dbReference>
<feature type="domain" description="RING-type" evidence="11">
    <location>
        <begin position="195"/>
        <end position="398"/>
    </location>
</feature>
<dbReference type="InterPro" id="IPR017907">
    <property type="entry name" value="Znf_RING_CS"/>
</dbReference>
<keyword evidence="7" id="KW-0833">Ubl conjugation pathway</keyword>
<dbReference type="AlphaFoldDB" id="A0AAV9GZE5"/>
<keyword evidence="13" id="KW-1185">Reference proteome</keyword>
<feature type="compositionally biased region" description="Low complexity" evidence="10">
    <location>
        <begin position="83"/>
        <end position="94"/>
    </location>
</feature>
<keyword evidence="9" id="KW-0175">Coiled coil</keyword>
<reference evidence="12" key="1">
    <citation type="journal article" date="2023" name="Mol. Phylogenet. Evol.">
        <title>Genome-scale phylogeny and comparative genomics of the fungal order Sordariales.</title>
        <authorList>
            <person name="Hensen N."/>
            <person name="Bonometti L."/>
            <person name="Westerberg I."/>
            <person name="Brannstrom I.O."/>
            <person name="Guillou S."/>
            <person name="Cros-Aarteil S."/>
            <person name="Calhoun S."/>
            <person name="Haridas S."/>
            <person name="Kuo A."/>
            <person name="Mondo S."/>
            <person name="Pangilinan J."/>
            <person name="Riley R."/>
            <person name="LaButti K."/>
            <person name="Andreopoulos B."/>
            <person name="Lipzen A."/>
            <person name="Chen C."/>
            <person name="Yan M."/>
            <person name="Daum C."/>
            <person name="Ng V."/>
            <person name="Clum A."/>
            <person name="Steindorff A."/>
            <person name="Ohm R.A."/>
            <person name="Martin F."/>
            <person name="Silar P."/>
            <person name="Natvig D.O."/>
            <person name="Lalanne C."/>
            <person name="Gautier V."/>
            <person name="Ament-Velasquez S.L."/>
            <person name="Kruys A."/>
            <person name="Hutchinson M.I."/>
            <person name="Powell A.J."/>
            <person name="Barry K."/>
            <person name="Miller A.N."/>
            <person name="Grigoriev I.V."/>
            <person name="Debuchy R."/>
            <person name="Gladieux P."/>
            <person name="Hiltunen Thoren M."/>
            <person name="Johannesson H."/>
        </authorList>
    </citation>
    <scope>NUCLEOTIDE SEQUENCE</scope>
    <source>
        <strain evidence="12">PSN243</strain>
    </source>
</reference>
<feature type="compositionally biased region" description="Acidic residues" evidence="10">
    <location>
        <begin position="686"/>
        <end position="695"/>
    </location>
</feature>
<evidence type="ECO:0000256" key="4">
    <source>
        <dbReference type="ARBA" id="ARBA00022723"/>
    </source>
</evidence>
<evidence type="ECO:0000256" key="2">
    <source>
        <dbReference type="ARBA" id="ARBA00012251"/>
    </source>
</evidence>
<name>A0AAV9GZE5_9PEZI</name>
<dbReference type="Proteomes" id="UP001321760">
    <property type="component" value="Unassembled WGS sequence"/>
</dbReference>
<dbReference type="PROSITE" id="PS51873">
    <property type="entry name" value="TRIAD"/>
    <property type="match status" value="1"/>
</dbReference>
<dbReference type="EMBL" id="MU865920">
    <property type="protein sequence ID" value="KAK4453432.1"/>
    <property type="molecule type" value="Genomic_DNA"/>
</dbReference>
<dbReference type="GO" id="GO:0016567">
    <property type="term" value="P:protein ubiquitination"/>
    <property type="evidence" value="ECO:0007669"/>
    <property type="project" value="InterPro"/>
</dbReference>
<evidence type="ECO:0000313" key="12">
    <source>
        <dbReference type="EMBL" id="KAK4453432.1"/>
    </source>
</evidence>